<evidence type="ECO:0000313" key="2">
    <source>
        <dbReference type="Proteomes" id="UP000887565"/>
    </source>
</evidence>
<dbReference type="AlphaFoldDB" id="A0A915JDN6"/>
<organism evidence="2 3">
    <name type="scientific">Romanomermis culicivorax</name>
    <name type="common">Nematode worm</name>
    <dbReference type="NCBI Taxonomy" id="13658"/>
    <lineage>
        <taxon>Eukaryota</taxon>
        <taxon>Metazoa</taxon>
        <taxon>Ecdysozoa</taxon>
        <taxon>Nematoda</taxon>
        <taxon>Enoplea</taxon>
        <taxon>Dorylaimia</taxon>
        <taxon>Mermithida</taxon>
        <taxon>Mermithoidea</taxon>
        <taxon>Mermithidae</taxon>
        <taxon>Romanomermis</taxon>
    </lineage>
</organism>
<sequence length="94" mass="10851">RDENDQETARHDESLTIDAGETDRAVSTIDDDYYLALDFNKMHQKRNSDFTIDEQRETETPCSSNSVPMVTEPKLSKQGKKRKLDDETELLLET</sequence>
<keyword evidence="2" id="KW-1185">Reference proteome</keyword>
<feature type="region of interest" description="Disordered" evidence="1">
    <location>
        <begin position="46"/>
        <end position="94"/>
    </location>
</feature>
<evidence type="ECO:0000256" key="1">
    <source>
        <dbReference type="SAM" id="MobiDB-lite"/>
    </source>
</evidence>
<proteinExistence type="predicted"/>
<reference evidence="3" key="1">
    <citation type="submission" date="2022-11" db="UniProtKB">
        <authorList>
            <consortium name="WormBaseParasite"/>
        </authorList>
    </citation>
    <scope>IDENTIFICATION</scope>
</reference>
<dbReference type="Proteomes" id="UP000887565">
    <property type="component" value="Unplaced"/>
</dbReference>
<evidence type="ECO:0000313" key="3">
    <source>
        <dbReference type="WBParaSite" id="nRc.2.0.1.t23910-RA"/>
    </source>
</evidence>
<dbReference type="WBParaSite" id="nRc.2.0.1.t23910-RA">
    <property type="protein sequence ID" value="nRc.2.0.1.t23910-RA"/>
    <property type="gene ID" value="nRc.2.0.1.g23910"/>
</dbReference>
<name>A0A915JDN6_ROMCU</name>
<accession>A0A915JDN6</accession>
<protein>
    <submittedName>
        <fullName evidence="3">Uncharacterized protein</fullName>
    </submittedName>
</protein>